<gene>
    <name evidence="1" type="ORF">M1B34_05160</name>
</gene>
<comment type="caution">
    <text evidence="1">The sequence shown here is derived from an EMBL/GenBank/DDBJ whole genome shotgun (WGS) entry which is preliminary data.</text>
</comment>
<protein>
    <submittedName>
        <fullName evidence="1">Uncharacterized protein</fullName>
    </submittedName>
</protein>
<dbReference type="AlphaFoldDB" id="A0A9X1YS95"/>
<dbReference type="RefSeq" id="WP_268264579.1">
    <property type="nucleotide sequence ID" value="NZ_JALQCW010000008.1"/>
</dbReference>
<sequence>MNTRWLRAWMLVPTLGVVLLGGLTPVLSNAWQLLVERSNFIPPESSIWTFEPTVINQGSSNYWLYGEDRQHYFYFSYTPETPYRLIGKDARCPGFNPRDVTTWCTP</sequence>
<proteinExistence type="predicted"/>
<evidence type="ECO:0000313" key="1">
    <source>
        <dbReference type="EMBL" id="MCK9797146.1"/>
    </source>
</evidence>
<name>A0A9X1YS95_9PSED</name>
<dbReference type="Proteomes" id="UP001155059">
    <property type="component" value="Unassembled WGS sequence"/>
</dbReference>
<organism evidence="1 2">
    <name type="scientific">Pseudomonas morbosilactucae</name>
    <dbReference type="NCBI Taxonomy" id="2938197"/>
    <lineage>
        <taxon>Bacteria</taxon>
        <taxon>Pseudomonadati</taxon>
        <taxon>Pseudomonadota</taxon>
        <taxon>Gammaproteobacteria</taxon>
        <taxon>Pseudomonadales</taxon>
        <taxon>Pseudomonadaceae</taxon>
        <taxon>Pseudomonas</taxon>
    </lineage>
</organism>
<reference evidence="1 2" key="2">
    <citation type="journal article" date="2023" name="Plant Pathol.">
        <title>Dismantling and reorganizing Pseudomonas marginalis sensu#lato.</title>
        <authorList>
            <person name="Sawada H."/>
            <person name="Fujikawa T."/>
            <person name="Satou M."/>
        </authorList>
    </citation>
    <scope>NUCLEOTIDE SEQUENCE [LARGE SCALE GENOMIC DNA]</scope>
    <source>
        <strain evidence="1 2">MAFF 302030</strain>
    </source>
</reference>
<accession>A0A9X1YS95</accession>
<evidence type="ECO:0000313" key="2">
    <source>
        <dbReference type="Proteomes" id="UP001155059"/>
    </source>
</evidence>
<dbReference type="EMBL" id="JALQCW010000008">
    <property type="protein sequence ID" value="MCK9797146.1"/>
    <property type="molecule type" value="Genomic_DNA"/>
</dbReference>
<reference evidence="1 2" key="1">
    <citation type="journal article" date="2022" name="Int. J. Syst. Evol. Microbiol.">
        <title>Pseudomonas aegrilactucae sp. nov. and Pseudomonas morbosilactucae sp. nov., pathogens causing bacterial rot of lettuce in Japan.</title>
        <authorList>
            <person name="Sawada H."/>
            <person name="Fujikawa T."/>
            <person name="Satou M."/>
        </authorList>
    </citation>
    <scope>NUCLEOTIDE SEQUENCE [LARGE SCALE GENOMIC DNA]</scope>
    <source>
        <strain evidence="1 2">MAFF 302030</strain>
    </source>
</reference>